<dbReference type="InterPro" id="IPR000150">
    <property type="entry name" value="Cof"/>
</dbReference>
<dbReference type="Gene3D" id="3.40.50.1000">
    <property type="entry name" value="HAD superfamily/HAD-like"/>
    <property type="match status" value="1"/>
</dbReference>
<evidence type="ECO:0000313" key="1">
    <source>
        <dbReference type="EMBL" id="MBC8592598.1"/>
    </source>
</evidence>
<dbReference type="SFLD" id="SFLDG01140">
    <property type="entry name" value="C2.B:_Phosphomannomutase_and_P"/>
    <property type="match status" value="1"/>
</dbReference>
<dbReference type="GO" id="GO:0005829">
    <property type="term" value="C:cytosol"/>
    <property type="evidence" value="ECO:0007669"/>
    <property type="project" value="TreeGrafter"/>
</dbReference>
<dbReference type="EMBL" id="JACRTF010000001">
    <property type="protein sequence ID" value="MBC8592598.1"/>
    <property type="molecule type" value="Genomic_DNA"/>
</dbReference>
<organism evidence="1 2">
    <name type="scientific">Jilunia laotingensis</name>
    <dbReference type="NCBI Taxonomy" id="2763675"/>
    <lineage>
        <taxon>Bacteria</taxon>
        <taxon>Pseudomonadati</taxon>
        <taxon>Bacteroidota</taxon>
        <taxon>Bacteroidia</taxon>
        <taxon>Bacteroidales</taxon>
        <taxon>Bacteroidaceae</taxon>
        <taxon>Jilunia</taxon>
    </lineage>
</organism>
<dbReference type="AlphaFoldDB" id="A0A926F1X5"/>
<dbReference type="NCBIfam" id="TIGR00099">
    <property type="entry name" value="Cof-subfamily"/>
    <property type="match status" value="1"/>
</dbReference>
<evidence type="ECO:0000313" key="2">
    <source>
        <dbReference type="Proteomes" id="UP000651085"/>
    </source>
</evidence>
<dbReference type="SUPFAM" id="SSF56784">
    <property type="entry name" value="HAD-like"/>
    <property type="match status" value="1"/>
</dbReference>
<dbReference type="PANTHER" id="PTHR10000">
    <property type="entry name" value="PHOSPHOSERINE PHOSPHATASE"/>
    <property type="match status" value="1"/>
</dbReference>
<dbReference type="SFLD" id="SFLDG01144">
    <property type="entry name" value="C2.B.4:_PGP_Like"/>
    <property type="match status" value="1"/>
</dbReference>
<protein>
    <submittedName>
        <fullName evidence="1">HAD family phosphatase</fullName>
    </submittedName>
</protein>
<dbReference type="RefSeq" id="WP_262433770.1">
    <property type="nucleotide sequence ID" value="NZ_JACRTF010000001.1"/>
</dbReference>
<dbReference type="InterPro" id="IPR023214">
    <property type="entry name" value="HAD_sf"/>
</dbReference>
<name>A0A926F1X5_9BACT</name>
<dbReference type="CDD" id="cd07516">
    <property type="entry name" value="HAD_Pase"/>
    <property type="match status" value="1"/>
</dbReference>
<accession>A0A926F1X5</accession>
<dbReference type="InterPro" id="IPR006379">
    <property type="entry name" value="HAD-SF_hydro_IIB"/>
</dbReference>
<sequence>MDYKLLVLDLDGTLTNTKKEITPRNLEVLIRAQQQGTKLVLASGRPTYGIAPLADKLHMEQFGGYILSYNGGEIIDWKTKKELYANVLPNAIIPQLYECAKQNKMAILSYDGDRVITENPDDEYVLKEAYLNKMEIRASNDFLSDLSLPVPKCLIVGDPELLMTVESDLSIRLQGEISVYRSEPYFLELVPLGIDKAQSLAVLLDKLGMKREEMVAIGDGYNDLSMIQFAGLGIAMANAQEPVKKAADYITLSNDEDGVAAAVEKFFLVEK</sequence>
<dbReference type="SFLD" id="SFLDS00003">
    <property type="entry name" value="Haloacid_Dehalogenase"/>
    <property type="match status" value="1"/>
</dbReference>
<gene>
    <name evidence="1" type="ORF">H8744_04915</name>
</gene>
<proteinExistence type="predicted"/>
<dbReference type="NCBIfam" id="TIGR01484">
    <property type="entry name" value="HAD-SF-IIB"/>
    <property type="match status" value="1"/>
</dbReference>
<dbReference type="PANTHER" id="PTHR10000:SF8">
    <property type="entry name" value="HAD SUPERFAMILY HYDROLASE-LIKE, TYPE 3"/>
    <property type="match status" value="1"/>
</dbReference>
<comment type="caution">
    <text evidence="1">The sequence shown here is derived from an EMBL/GenBank/DDBJ whole genome shotgun (WGS) entry which is preliminary data.</text>
</comment>
<keyword evidence="2" id="KW-1185">Reference proteome</keyword>
<reference evidence="1" key="1">
    <citation type="submission" date="2020-08" db="EMBL/GenBank/DDBJ databases">
        <title>Genome public.</title>
        <authorList>
            <person name="Liu C."/>
            <person name="Sun Q."/>
        </authorList>
    </citation>
    <scope>NUCLEOTIDE SEQUENCE</scope>
    <source>
        <strain evidence="1">N12</strain>
    </source>
</reference>
<dbReference type="GO" id="GO:0000287">
    <property type="term" value="F:magnesium ion binding"/>
    <property type="evidence" value="ECO:0007669"/>
    <property type="project" value="TreeGrafter"/>
</dbReference>
<dbReference type="InterPro" id="IPR036412">
    <property type="entry name" value="HAD-like_sf"/>
</dbReference>
<dbReference type="PRINTS" id="PR00119">
    <property type="entry name" value="CATATPASE"/>
</dbReference>
<dbReference type="GO" id="GO:0016791">
    <property type="term" value="F:phosphatase activity"/>
    <property type="evidence" value="ECO:0007669"/>
    <property type="project" value="TreeGrafter"/>
</dbReference>
<dbReference type="Proteomes" id="UP000651085">
    <property type="component" value="Unassembled WGS sequence"/>
</dbReference>
<dbReference type="Pfam" id="PF08282">
    <property type="entry name" value="Hydrolase_3"/>
    <property type="match status" value="1"/>
</dbReference>
<dbReference type="PROSITE" id="PS01229">
    <property type="entry name" value="COF_2"/>
    <property type="match status" value="1"/>
</dbReference>
<dbReference type="Gene3D" id="3.30.1240.10">
    <property type="match status" value="1"/>
</dbReference>